<feature type="transmembrane region" description="Helical" evidence="6">
    <location>
        <begin position="124"/>
        <end position="142"/>
    </location>
</feature>
<feature type="transmembrane region" description="Helical" evidence="6">
    <location>
        <begin position="95"/>
        <end position="112"/>
    </location>
</feature>
<name>A0A4R0RR72_9APHY</name>
<organism evidence="8 9">
    <name type="scientific">Steccherinum ochraceum</name>
    <dbReference type="NCBI Taxonomy" id="92696"/>
    <lineage>
        <taxon>Eukaryota</taxon>
        <taxon>Fungi</taxon>
        <taxon>Dikarya</taxon>
        <taxon>Basidiomycota</taxon>
        <taxon>Agaricomycotina</taxon>
        <taxon>Agaricomycetes</taxon>
        <taxon>Polyporales</taxon>
        <taxon>Steccherinaceae</taxon>
        <taxon>Steccherinum</taxon>
    </lineage>
</organism>
<evidence type="ECO:0000259" key="7">
    <source>
        <dbReference type="PROSITE" id="PS50850"/>
    </source>
</evidence>
<dbReference type="InterPro" id="IPR011701">
    <property type="entry name" value="MFS"/>
</dbReference>
<feature type="transmembrane region" description="Helical" evidence="6">
    <location>
        <begin position="378"/>
        <end position="401"/>
    </location>
</feature>
<gene>
    <name evidence="8" type="ORF">EIP91_011062</name>
</gene>
<evidence type="ECO:0000256" key="5">
    <source>
        <dbReference type="ARBA" id="ARBA00023136"/>
    </source>
</evidence>
<evidence type="ECO:0000256" key="2">
    <source>
        <dbReference type="ARBA" id="ARBA00022448"/>
    </source>
</evidence>
<evidence type="ECO:0000256" key="6">
    <source>
        <dbReference type="SAM" id="Phobius"/>
    </source>
</evidence>
<feature type="transmembrane region" description="Helical" evidence="6">
    <location>
        <begin position="413"/>
        <end position="434"/>
    </location>
</feature>
<dbReference type="InterPro" id="IPR020846">
    <property type="entry name" value="MFS_dom"/>
</dbReference>
<evidence type="ECO:0000256" key="1">
    <source>
        <dbReference type="ARBA" id="ARBA00004141"/>
    </source>
</evidence>
<feature type="transmembrane region" description="Helical" evidence="6">
    <location>
        <begin position="217"/>
        <end position="239"/>
    </location>
</feature>
<dbReference type="FunFam" id="1.20.1250.20:FF:000068">
    <property type="entry name" value="MFS general substrate transporter"/>
    <property type="match status" value="1"/>
</dbReference>
<dbReference type="Gene3D" id="1.20.1250.20">
    <property type="entry name" value="MFS general substrate transporter like domains"/>
    <property type="match status" value="2"/>
</dbReference>
<dbReference type="Pfam" id="PF07690">
    <property type="entry name" value="MFS_1"/>
    <property type="match status" value="1"/>
</dbReference>
<dbReference type="Proteomes" id="UP000292702">
    <property type="component" value="Unassembled WGS sequence"/>
</dbReference>
<dbReference type="PANTHER" id="PTHR43791:SF46">
    <property type="entry name" value="MAJOR FACILITATOR SUPERFAMILY (MFS) PROFILE DOMAIN-CONTAINING PROTEIN-RELATED"/>
    <property type="match status" value="1"/>
</dbReference>
<feature type="transmembrane region" description="Helical" evidence="6">
    <location>
        <begin position="154"/>
        <end position="172"/>
    </location>
</feature>
<comment type="subcellular location">
    <subcellularLocation>
        <location evidence="1">Membrane</location>
        <topology evidence="1">Multi-pass membrane protein</topology>
    </subcellularLocation>
</comment>
<dbReference type="SUPFAM" id="SSF103473">
    <property type="entry name" value="MFS general substrate transporter"/>
    <property type="match status" value="1"/>
</dbReference>
<feature type="transmembrane region" description="Helical" evidence="6">
    <location>
        <begin position="286"/>
        <end position="308"/>
    </location>
</feature>
<accession>A0A4R0RR72</accession>
<protein>
    <recommendedName>
        <fullName evidence="7">Major facilitator superfamily (MFS) profile domain-containing protein</fullName>
    </recommendedName>
</protein>
<evidence type="ECO:0000313" key="8">
    <source>
        <dbReference type="EMBL" id="TCD71291.1"/>
    </source>
</evidence>
<dbReference type="PANTHER" id="PTHR43791">
    <property type="entry name" value="PERMEASE-RELATED"/>
    <property type="match status" value="1"/>
</dbReference>
<reference evidence="8 9" key="1">
    <citation type="submission" date="2018-11" db="EMBL/GenBank/DDBJ databases">
        <title>Genome assembly of Steccherinum ochraceum LE-BIN_3174, the white-rot fungus of the Steccherinaceae family (The Residual Polyporoid clade, Polyporales, Basidiomycota).</title>
        <authorList>
            <person name="Fedorova T.V."/>
            <person name="Glazunova O.A."/>
            <person name="Landesman E.O."/>
            <person name="Moiseenko K.V."/>
            <person name="Psurtseva N.V."/>
            <person name="Savinova O.S."/>
            <person name="Shakhova N.V."/>
            <person name="Tyazhelova T.V."/>
            <person name="Vasina D.V."/>
        </authorList>
    </citation>
    <scope>NUCLEOTIDE SEQUENCE [LARGE SCALE GENOMIC DNA]</scope>
    <source>
        <strain evidence="8 9">LE-BIN_3174</strain>
    </source>
</reference>
<dbReference type="FunFam" id="1.20.1250.20:FF:000034">
    <property type="entry name" value="MFS general substrate transporter"/>
    <property type="match status" value="1"/>
</dbReference>
<keyword evidence="2" id="KW-0813">Transport</keyword>
<dbReference type="PROSITE" id="PS50850">
    <property type="entry name" value="MFS"/>
    <property type="match status" value="1"/>
</dbReference>
<feature type="transmembrane region" description="Helical" evidence="6">
    <location>
        <begin position="184"/>
        <end position="205"/>
    </location>
</feature>
<feature type="transmembrane region" description="Helical" evidence="6">
    <location>
        <begin position="36"/>
        <end position="53"/>
    </location>
</feature>
<proteinExistence type="predicted"/>
<keyword evidence="9" id="KW-1185">Reference proteome</keyword>
<feature type="domain" description="Major facilitator superfamily (MFS) profile" evidence="7">
    <location>
        <begin position="40"/>
        <end position="482"/>
    </location>
</feature>
<feature type="transmembrane region" description="Helical" evidence="6">
    <location>
        <begin position="352"/>
        <end position="372"/>
    </location>
</feature>
<comment type="caution">
    <text evidence="8">The sequence shown here is derived from an EMBL/GenBank/DDBJ whole genome shotgun (WGS) entry which is preliminary data.</text>
</comment>
<dbReference type="AlphaFoldDB" id="A0A4R0RR72"/>
<evidence type="ECO:0000256" key="3">
    <source>
        <dbReference type="ARBA" id="ARBA00022692"/>
    </source>
</evidence>
<dbReference type="EMBL" id="RWJN01000007">
    <property type="protein sequence ID" value="TCD71291.1"/>
    <property type="molecule type" value="Genomic_DNA"/>
</dbReference>
<keyword evidence="3 6" id="KW-0812">Transmembrane</keyword>
<keyword evidence="5 6" id="KW-0472">Membrane</keyword>
<dbReference type="InterPro" id="IPR036259">
    <property type="entry name" value="MFS_trans_sf"/>
</dbReference>
<keyword evidence="4 6" id="KW-1133">Transmembrane helix</keyword>
<evidence type="ECO:0000313" key="9">
    <source>
        <dbReference type="Proteomes" id="UP000292702"/>
    </source>
</evidence>
<dbReference type="GO" id="GO:0005886">
    <property type="term" value="C:plasma membrane"/>
    <property type="evidence" value="ECO:0007669"/>
    <property type="project" value="TreeGrafter"/>
</dbReference>
<evidence type="ECO:0000256" key="4">
    <source>
        <dbReference type="ARBA" id="ARBA00022989"/>
    </source>
</evidence>
<dbReference type="OrthoDB" id="2985014at2759"/>
<sequence>MSSLKSTSSVGKPSVDAQESSEIIEKITEWKVLAKIDYRVVPVLCVLYVLAFLDRRVLWLMRGGAKLMRLFRSVNIANAALFGLKDDLHLGGNEYNTALVIFFVPYVLFEIPSNALMKRFKPHVWLSGCMFMFGLVTCLQGLTQNFSGILATRFFLGLFECGMFPGCFYLLAMWYKRNEAQKRYSFFFCSTVLAGAFGGLLASAIGKMDGVRGFRGWRWVFILEGILTCIISAVLFFWIANFPEEVDWLTPSEKDFVRRRLQEDVGDAQSTDKITFRTALKIICDYKVIVGGFMYFGLIVPAYGYAYFAPAIIQGLGHSSIQSQLLSVPPYACAFVLSMTVAFVSDYIQHRFLFTIAAMAISVSGFIILLVTEHSTNLKYAALFLAAAGTYTAMPVAVCWFSTNLAGHQKRAVAIGWQIGFGNIGGIVASYSFLSQDAPRYLKGYGLCIAFTEREATDAASSLSLEEKQRLGESNPDYRYLL</sequence>
<feature type="transmembrane region" description="Helical" evidence="6">
    <location>
        <begin position="328"/>
        <end position="345"/>
    </location>
</feature>
<dbReference type="GO" id="GO:0022857">
    <property type="term" value="F:transmembrane transporter activity"/>
    <property type="evidence" value="ECO:0007669"/>
    <property type="project" value="InterPro"/>
</dbReference>